<feature type="coiled-coil region" evidence="2">
    <location>
        <begin position="414"/>
        <end position="532"/>
    </location>
</feature>
<name>A0ABR2YPX9_9CHLO</name>
<feature type="compositionally biased region" description="Low complexity" evidence="3">
    <location>
        <begin position="1115"/>
        <end position="1125"/>
    </location>
</feature>
<feature type="region of interest" description="Disordered" evidence="3">
    <location>
        <begin position="163"/>
        <end position="186"/>
    </location>
</feature>
<reference evidence="4 5" key="1">
    <citation type="journal article" date="2024" name="Nat. Commun.">
        <title>Phylogenomics reveals the evolutionary origins of lichenization in chlorophyte algae.</title>
        <authorList>
            <person name="Puginier C."/>
            <person name="Libourel C."/>
            <person name="Otte J."/>
            <person name="Skaloud P."/>
            <person name="Haon M."/>
            <person name="Grisel S."/>
            <person name="Petersen M."/>
            <person name="Berrin J.G."/>
            <person name="Delaux P.M."/>
            <person name="Dal Grande F."/>
            <person name="Keller J."/>
        </authorList>
    </citation>
    <scope>NUCLEOTIDE SEQUENCE [LARGE SCALE GENOMIC DNA]</scope>
    <source>
        <strain evidence="4 5">SAG 216-7</strain>
    </source>
</reference>
<feature type="compositionally biased region" description="Polar residues" evidence="3">
    <location>
        <begin position="201"/>
        <end position="213"/>
    </location>
</feature>
<evidence type="ECO:0000256" key="1">
    <source>
        <dbReference type="ARBA" id="ARBA00023054"/>
    </source>
</evidence>
<evidence type="ECO:0008006" key="6">
    <source>
        <dbReference type="Google" id="ProtNLM"/>
    </source>
</evidence>
<feature type="coiled-coil region" evidence="2">
    <location>
        <begin position="978"/>
        <end position="1012"/>
    </location>
</feature>
<dbReference type="Pfam" id="PF24161">
    <property type="entry name" value="CCDC39"/>
    <property type="match status" value="1"/>
</dbReference>
<gene>
    <name evidence="4" type="ORF">WJX75_001221</name>
</gene>
<feature type="coiled-coil region" evidence="2">
    <location>
        <begin position="84"/>
        <end position="144"/>
    </location>
</feature>
<organism evidence="4 5">
    <name type="scientific">Coccomyxa subellipsoidea</name>
    <dbReference type="NCBI Taxonomy" id="248742"/>
    <lineage>
        <taxon>Eukaryota</taxon>
        <taxon>Viridiplantae</taxon>
        <taxon>Chlorophyta</taxon>
        <taxon>core chlorophytes</taxon>
        <taxon>Trebouxiophyceae</taxon>
        <taxon>Trebouxiophyceae incertae sedis</taxon>
        <taxon>Coccomyxaceae</taxon>
        <taxon>Coccomyxa</taxon>
    </lineage>
</organism>
<dbReference type="InterPro" id="IPR033290">
    <property type="entry name" value="CCDC39"/>
</dbReference>
<feature type="coiled-coil region" evidence="2">
    <location>
        <begin position="239"/>
        <end position="350"/>
    </location>
</feature>
<dbReference type="PANTHER" id="PTHR18962">
    <property type="entry name" value="COILED-COIL DOMAIN-CONTAINING PROTEIN 39"/>
    <property type="match status" value="1"/>
</dbReference>
<dbReference type="EMBL" id="JALJOT010000007">
    <property type="protein sequence ID" value="KAK9908670.1"/>
    <property type="molecule type" value="Genomic_DNA"/>
</dbReference>
<keyword evidence="1 2" id="KW-0175">Coiled coil</keyword>
<keyword evidence="5" id="KW-1185">Reference proteome</keyword>
<accession>A0ABR2YPX9</accession>
<feature type="compositionally biased region" description="Polar residues" evidence="3">
    <location>
        <begin position="1093"/>
        <end position="1114"/>
    </location>
</feature>
<evidence type="ECO:0000313" key="5">
    <source>
        <dbReference type="Proteomes" id="UP001491310"/>
    </source>
</evidence>
<comment type="caution">
    <text evidence="4">The sequence shown here is derived from an EMBL/GenBank/DDBJ whole genome shotgun (WGS) entry which is preliminary data.</text>
</comment>
<protein>
    <recommendedName>
        <fullName evidence="6">Coiled-coil domain-containing protein 39</fullName>
    </recommendedName>
</protein>
<evidence type="ECO:0000256" key="2">
    <source>
        <dbReference type="SAM" id="Coils"/>
    </source>
</evidence>
<evidence type="ECO:0000313" key="4">
    <source>
        <dbReference type="EMBL" id="KAK9908670.1"/>
    </source>
</evidence>
<feature type="coiled-coil region" evidence="2">
    <location>
        <begin position="797"/>
        <end position="860"/>
    </location>
</feature>
<proteinExistence type="predicted"/>
<feature type="compositionally biased region" description="Basic and acidic residues" evidence="3">
    <location>
        <begin position="172"/>
        <end position="183"/>
    </location>
</feature>
<dbReference type="PANTHER" id="PTHR18962:SF0">
    <property type="entry name" value="COILED-COIL DOMAIN-CONTAINING PROTEIN 39"/>
    <property type="match status" value="1"/>
</dbReference>
<feature type="region of interest" description="Disordered" evidence="3">
    <location>
        <begin position="1091"/>
        <end position="1142"/>
    </location>
</feature>
<dbReference type="Proteomes" id="UP001491310">
    <property type="component" value="Unassembled WGS sequence"/>
</dbReference>
<evidence type="ECO:0000256" key="3">
    <source>
        <dbReference type="SAM" id="MobiDB-lite"/>
    </source>
</evidence>
<feature type="coiled-coil region" evidence="2">
    <location>
        <begin position="720"/>
        <end position="754"/>
    </location>
</feature>
<sequence length="1142" mass="126742">MAPGPGRSALQAALDKARADSEAAQFRANEAEAALAALTIEQQSRQAALEAAEAAAVRAGKNSAKHQAAVAQLTGDNLVLMLRVRAAEDEAAAAKKEREDMRAALDEQRGPWFDEVRAGVRSKVAAAMERAEALEAQLETLAAGHAKQLAAVHERCLTLEESTADPQFGHLPDIRKPEHQGDPEHEEDTALLANMAAARTNSGSSLISTNTPKKSSHTPAVPDGPAQKVVLPSFASQVNKDLAAAIQQLEKDNDSTDRELDQNLQRISLMSNHLRSLQLELDSTESRLEAKSKELKTEQDLQKLNHYQQEKLEKALAQYKEEKEGLGAKLIKMEAEYLRQNDQLDSLKATMHWNEKEMQQWLKACDEKEQVNKALGISKHKESIKIKELAHDLERWSRAAAAEKVALEQELSQSKSAQAELDTTADAFRRLQKEWQETVAQWEQTLATVSRHDDAIKKAAAQFAEERAQLQKKQAALQEASRALDREEGQCRAVESQISALERELLRLRRALRNDEVKLESTLDEMEHLKNSLSASTDDLAVKRAANEHARGVLASKNDRILVLKARAGQAKEELQDNTLQLSSIEEDIKKIDALLQMEQKGHVAALKLVASLKDDNIRRSQALQDASSQERLLLSGIAGTKAQATNLSHKKRNLAEQTMRQREVLYQVDFCLVMLKRSLARAGGQRTDDEAAVLHARIAELSATLDGRNAERSLFQAQIKKTEQDLGRARRKAADLTAQCKSLADAMIRLEMETECTSRSLREATKDKEGRLVEKDLLAVDVMRCREALAAKVDEVLLVEQERAELQKTLEERRSEMVDQKDCLQAELKMMREDLHKIMLELTERIKRASKLQAKYETQCSKRIGVEGADEARSQAYYVIKAAQDKQELLQQKQDILNSIEGGEGEVAGLESAVADMTCSNAELAQSFKEKDSNMALYEARQKHLRKTLNRKCGDMRRGKEEEKALETALDAARLHSSNLSAEEEQLQAAVNDVKKRKDDAEKALTAQRQKQARAFKRVETCRRELGRKKAVKEDGGSGSMADLAHIDNEIMFRQLQDASKTMLQAAAALGGEHEEADVVRSLAVAGIPMPNRSTEGSMRSSRASSLNGSTETASLKSSASAKSGRMHSRAAPMQMLQLNI</sequence>
<feature type="region of interest" description="Disordered" evidence="3">
    <location>
        <begin position="201"/>
        <end position="227"/>
    </location>
</feature>